<sequence>MRWILLKYLIVSQIPIAAKNKTNGAIYNIVLPAKGYFFRAEAIIARTKVVRINKERWPFFFRKI</sequence>
<proteinExistence type="predicted"/>
<name>X1LBF0_9ZZZZ</name>
<organism evidence="1">
    <name type="scientific">marine sediment metagenome</name>
    <dbReference type="NCBI Taxonomy" id="412755"/>
    <lineage>
        <taxon>unclassified sequences</taxon>
        <taxon>metagenomes</taxon>
        <taxon>ecological metagenomes</taxon>
    </lineage>
</organism>
<reference evidence="1" key="1">
    <citation type="journal article" date="2014" name="Front. Microbiol.">
        <title>High frequency of phylogenetically diverse reductive dehalogenase-homologous genes in deep subseafloor sedimentary metagenomes.</title>
        <authorList>
            <person name="Kawai M."/>
            <person name="Futagami T."/>
            <person name="Toyoda A."/>
            <person name="Takaki Y."/>
            <person name="Nishi S."/>
            <person name="Hori S."/>
            <person name="Arai W."/>
            <person name="Tsubouchi T."/>
            <person name="Morono Y."/>
            <person name="Uchiyama I."/>
            <person name="Ito T."/>
            <person name="Fujiyama A."/>
            <person name="Inagaki F."/>
            <person name="Takami H."/>
        </authorList>
    </citation>
    <scope>NUCLEOTIDE SEQUENCE</scope>
    <source>
        <strain evidence="1">Expedition CK06-06</strain>
    </source>
</reference>
<accession>X1LBF0</accession>
<protein>
    <submittedName>
        <fullName evidence="1">Uncharacterized protein</fullName>
    </submittedName>
</protein>
<dbReference type="AlphaFoldDB" id="X1LBF0"/>
<comment type="caution">
    <text evidence="1">The sequence shown here is derived from an EMBL/GenBank/DDBJ whole genome shotgun (WGS) entry which is preliminary data.</text>
</comment>
<evidence type="ECO:0000313" key="1">
    <source>
        <dbReference type="EMBL" id="GAI03176.1"/>
    </source>
</evidence>
<gene>
    <name evidence="1" type="ORF">S06H3_16823</name>
</gene>
<dbReference type="EMBL" id="BARV01008358">
    <property type="protein sequence ID" value="GAI03176.1"/>
    <property type="molecule type" value="Genomic_DNA"/>
</dbReference>